<dbReference type="Proteomes" id="UP000553632">
    <property type="component" value="Unassembled WGS sequence"/>
</dbReference>
<dbReference type="SUPFAM" id="SSF53098">
    <property type="entry name" value="Ribonuclease H-like"/>
    <property type="match status" value="1"/>
</dbReference>
<organism evidence="3 4">
    <name type="scientific">Perkinsus olseni</name>
    <name type="common">Perkinsus atlanticus</name>
    <dbReference type="NCBI Taxonomy" id="32597"/>
    <lineage>
        <taxon>Eukaryota</taxon>
        <taxon>Sar</taxon>
        <taxon>Alveolata</taxon>
        <taxon>Perkinsozoa</taxon>
        <taxon>Perkinsea</taxon>
        <taxon>Perkinsida</taxon>
        <taxon>Perkinsidae</taxon>
        <taxon>Perkinsus</taxon>
    </lineage>
</organism>
<dbReference type="Pfam" id="PF05380">
    <property type="entry name" value="Peptidase_A17"/>
    <property type="match status" value="1"/>
</dbReference>
<feature type="compositionally biased region" description="Polar residues" evidence="1">
    <location>
        <begin position="27"/>
        <end position="36"/>
    </location>
</feature>
<dbReference type="InterPro" id="IPR050951">
    <property type="entry name" value="Retrovirus_Pol_polyprotein"/>
</dbReference>
<feature type="domain" description="Integrase catalytic" evidence="2">
    <location>
        <begin position="1633"/>
        <end position="1818"/>
    </location>
</feature>
<dbReference type="PANTHER" id="PTHR37984:SF5">
    <property type="entry name" value="PROTEIN NYNRIN-LIKE"/>
    <property type="match status" value="1"/>
</dbReference>
<sequence>SELQPQLRRRQQQAPQSRRAPTPQVDHAQTTGQHQATADPVPTWPLTSTSSQPPPGPLLTRCPPAQEADYANQPPSLAHDELFDYTVSYNAFDQAAPTNEPCAQSHETSLPRSYHYTGQAEGYSSPRFPTEYSFARPTSAEKQPHQPPTSANEFITVLSANGEWRQIPLTPTANTGADDNIPHSELNRMAVQATNMGELWTKNNPPFTGSESDCTTTTSLIRRWERFCQVQWQSPTAPVAVRSFISFALNKALSKEILDRQAIEFNCNLTSRHYYYLLWHYTVSYLLRYYRFESDAIILLKSIYECQQGTASVSDFLEMLTEHLLEIQACAKHVDVSHVCLSVLRGLREPYNDWFYSACKQVDPHGRLCTIDQLFSVFREMKDRARLFKPTSMASHPLPSAAEAFNINEPRPPSAQPQPSIGPSSSTVQVQESTTLATPISAQAPGQPSPQVAQQQQQQQQHGKRFHKKKDFCSRCYRNGHRPAQCRADKPINYAQRCPCGSSKHPKDQCLYDFNKIKCDRCQSMGHRAGMCVKPLTNCDSTDASPPSQKGQDDHNANYINHYTDVDIDCIPDSCYHISQAPLTTGSQYNSPQANPYCEAGSYPIRATLALSDTTSVRAILDSGAGLCYANTGHLQNLAKADPKIEITWEKPTPQDKSPGCANGSRINIDKIAILTVHSPKRKVGTKRLRVHCTSQLVPEFILGVSGLRSLEMALIFGHNTVRALTGVLTDQHLDRQDETMASNLRHQLSTVTASASADHPTVHFASAVSGSPTQEVCLFDSINYLSTVVEQLSHTTPRPAPEAYDVVLDTDYSYDLHGPVSQAPCQVRTAANSTQSLSDALSHPGCTLRGITSAGHFLHDFPWRPSRPSPDPRNLKVAIAHATKLYHTLSKRHLQQDYADVFNKYSEDGLIVELNSNEVSQCYYTVHFPVITIPTETEAAEPANGLQGVTPVIDRDLVAAITVTRSRRYALWADLKAAFLHCDTSQATSRCHAFVVAQDSTMPQNQNLSFKFFRFVGLPMGSKSSSSGLQVSTSILQLLCGEATEHRLSKQSSPCHLRVLLDDCHVSDGELQGLEESTLAASTPSAAATKINNLIRKNPFYLNLANNDTLSNQSAMHQHGCARVKYQDDFVLGGPSQTEVEAMHSEDQSIVTTHGHHFSNHKTKGSWDSVTAHGLGLVWTHDDCLSNKRVDDDIYYKLLDKAPSKALTVRQVLSAAHKCHDPLGYASWAILPIKKILRKYYMSKTPLDSHTSPEDSLAVLDHLAKFNEYCASHALPRYVDLDRAIVLYSDSSAFAIGAYICGLDIQNPLCCLSKLVPLDMMHFTIVKKETIALEAALSLLTFRLQFLPHVDGRHVYILCDSSIVVQRVSRLRRLRRTLGPSDQSETPKERPVKQKLGAWEYSHCSKVADILDQLGRQFGHGYLHFAHCPGKLNPADCFSRGEAPQAVTSTDAQQWLRDIVDNPTKALANDAIHTISPEPLPSVPTNDNPPTASDDLAADLYSFVVHAQQEDPFSQVCRHLLLKNRPAPSTALADQLADYTDDQKAKIKATYSLHNENGKSVIRLAVGRFAGEEGPLFVPINARRKVIEQLHCSFCHRPAKYLIDYMEPRFYFHNLKRDVRAWNRNCVGCQVSRGGPTNIDLKTTLLSHNFGANTLLSIDWLGPVQPDPNHGHCPFKYILHLYDPARKFNYFALSVDKSAVSARKLVADYIWTFGSPHFLVADCDRSFIGKELTSYAHSLGIKVYHGFPHTAHRRAYSERIHQELFACIRAVQQSQRSRGCPPTQWHDLVKPAAFILNSSAALDDCDITPNDLTFLYQAALPPATSGEKPNNDVQFFVDKHVDPVLNFPEISRQAFDHLVRTRRNEFNSAMEVFHKQLKSSMRKSQIKLASKSKRRRLEPPFPAGSPVWIRNPSPTKLAPRWTGPVICDGPSDQSQQCIKLRSLSGAPLGIVHCHNLKPAVLTDAQLASLRGLELSRSTTTTTTTQPANPASGTPEHARTLIPTTKSLRFPHTRYFLADSQGEDGTATKQVQRSITPTSTGLWICCDRCDCWTEVTSEVYHEYKDKFFDCSLIGSECLHQSS</sequence>
<dbReference type="GO" id="GO:0015074">
    <property type="term" value="P:DNA integration"/>
    <property type="evidence" value="ECO:0007669"/>
    <property type="project" value="InterPro"/>
</dbReference>
<reference evidence="3 4" key="1">
    <citation type="submission" date="2020-04" db="EMBL/GenBank/DDBJ databases">
        <title>Perkinsus olseni comparative genomics.</title>
        <authorList>
            <person name="Bogema D.R."/>
        </authorList>
    </citation>
    <scope>NUCLEOTIDE SEQUENCE [LARGE SCALE GENOMIC DNA]</scope>
    <source>
        <strain evidence="3 4">ATCC PRA-207</strain>
    </source>
</reference>
<feature type="region of interest" description="Disordered" evidence="1">
    <location>
        <begin position="131"/>
        <end position="150"/>
    </location>
</feature>
<dbReference type="InterPro" id="IPR043502">
    <property type="entry name" value="DNA/RNA_pol_sf"/>
</dbReference>
<dbReference type="PROSITE" id="PS50994">
    <property type="entry name" value="INTEGRASE"/>
    <property type="match status" value="1"/>
</dbReference>
<dbReference type="InterPro" id="IPR008042">
    <property type="entry name" value="Retrotrans_Pao"/>
</dbReference>
<dbReference type="GO" id="GO:0003676">
    <property type="term" value="F:nucleic acid binding"/>
    <property type="evidence" value="ECO:0007669"/>
    <property type="project" value="InterPro"/>
</dbReference>
<evidence type="ECO:0000256" key="1">
    <source>
        <dbReference type="SAM" id="MobiDB-lite"/>
    </source>
</evidence>
<dbReference type="InterPro" id="IPR001584">
    <property type="entry name" value="Integrase_cat-core"/>
</dbReference>
<dbReference type="InterPro" id="IPR036397">
    <property type="entry name" value="RNaseH_sf"/>
</dbReference>
<comment type="caution">
    <text evidence="3">The sequence shown here is derived from an EMBL/GenBank/DDBJ whole genome shotgun (WGS) entry which is preliminary data.</text>
</comment>
<feature type="compositionally biased region" description="Low complexity" evidence="1">
    <location>
        <begin position="424"/>
        <end position="435"/>
    </location>
</feature>
<feature type="region of interest" description="Disordered" evidence="1">
    <location>
        <begin position="404"/>
        <end position="466"/>
    </location>
</feature>
<dbReference type="Pfam" id="PF17921">
    <property type="entry name" value="Integrase_H2C2"/>
    <property type="match status" value="1"/>
</dbReference>
<feature type="region of interest" description="Disordered" evidence="1">
    <location>
        <begin position="1976"/>
        <end position="1998"/>
    </location>
</feature>
<dbReference type="Gene3D" id="1.10.340.70">
    <property type="match status" value="1"/>
</dbReference>
<dbReference type="SUPFAM" id="SSF56672">
    <property type="entry name" value="DNA/RNA polymerases"/>
    <property type="match status" value="1"/>
</dbReference>
<dbReference type="OMA" id="NEYCASH"/>
<evidence type="ECO:0000313" key="4">
    <source>
        <dbReference type="Proteomes" id="UP000553632"/>
    </source>
</evidence>
<proteinExistence type="predicted"/>
<name>A0A7J6SR42_PEROL</name>
<dbReference type="InterPro" id="IPR041588">
    <property type="entry name" value="Integrase_H2C2"/>
</dbReference>
<feature type="compositionally biased region" description="Low complexity" evidence="1">
    <location>
        <begin position="1"/>
        <end position="24"/>
    </location>
</feature>
<dbReference type="InterPro" id="IPR012337">
    <property type="entry name" value="RNaseH-like_sf"/>
</dbReference>
<evidence type="ECO:0000313" key="3">
    <source>
        <dbReference type="EMBL" id="KAF4735032.1"/>
    </source>
</evidence>
<feature type="region of interest" description="Disordered" evidence="1">
    <location>
        <begin position="1"/>
        <end position="72"/>
    </location>
</feature>
<feature type="compositionally biased region" description="Low complexity" evidence="1">
    <location>
        <begin position="442"/>
        <end position="461"/>
    </location>
</feature>
<keyword evidence="4" id="KW-1185">Reference proteome</keyword>
<dbReference type="PANTHER" id="PTHR37984">
    <property type="entry name" value="PROTEIN CBG26694"/>
    <property type="match status" value="1"/>
</dbReference>
<accession>A0A7J6SR42</accession>
<gene>
    <name evidence="3" type="ORF">FOZ63_009844</name>
</gene>
<evidence type="ECO:0000259" key="2">
    <source>
        <dbReference type="PROSITE" id="PS50994"/>
    </source>
</evidence>
<dbReference type="EMBL" id="JABANO010016524">
    <property type="protein sequence ID" value="KAF4735032.1"/>
    <property type="molecule type" value="Genomic_DNA"/>
</dbReference>
<dbReference type="Gene3D" id="3.30.420.10">
    <property type="entry name" value="Ribonuclease H-like superfamily/Ribonuclease H"/>
    <property type="match status" value="1"/>
</dbReference>
<protein>
    <recommendedName>
        <fullName evidence="2">Integrase catalytic domain-containing protein</fullName>
    </recommendedName>
</protein>
<feature type="non-terminal residue" evidence="3">
    <location>
        <position position="1"/>
    </location>
</feature>